<name>A0A383EUE8_9ZZZZ</name>
<keyword evidence="4" id="KW-0812">Transmembrane</keyword>
<dbReference type="PANTHER" id="PTHR30563">
    <property type="entry name" value="DNA RECOMBINATION PROTEIN RMUC"/>
    <property type="match status" value="1"/>
</dbReference>
<accession>A0A383EUE8</accession>
<organism evidence="5">
    <name type="scientific">marine metagenome</name>
    <dbReference type="NCBI Taxonomy" id="408172"/>
    <lineage>
        <taxon>unclassified sequences</taxon>
        <taxon>metagenomes</taxon>
        <taxon>ecological metagenomes</taxon>
    </lineage>
</organism>
<dbReference type="EMBL" id="UINC01228650">
    <property type="protein sequence ID" value="SVE60053.1"/>
    <property type="molecule type" value="Genomic_DNA"/>
</dbReference>
<dbReference type="GO" id="GO:0006310">
    <property type="term" value="P:DNA recombination"/>
    <property type="evidence" value="ECO:0007669"/>
    <property type="project" value="UniProtKB-KW"/>
</dbReference>
<feature type="non-terminal residue" evidence="5">
    <location>
        <position position="229"/>
    </location>
</feature>
<keyword evidence="4" id="KW-0472">Membrane</keyword>
<evidence type="ECO:0000256" key="1">
    <source>
        <dbReference type="ARBA" id="ARBA00023054"/>
    </source>
</evidence>
<proteinExistence type="predicted"/>
<protein>
    <recommendedName>
        <fullName evidence="6">DNA recombination protein RmuC homolog</fullName>
    </recommendedName>
</protein>
<evidence type="ECO:0000256" key="2">
    <source>
        <dbReference type="ARBA" id="ARBA00023172"/>
    </source>
</evidence>
<feature type="coiled-coil region" evidence="3">
    <location>
        <begin position="77"/>
        <end position="134"/>
    </location>
</feature>
<evidence type="ECO:0000313" key="5">
    <source>
        <dbReference type="EMBL" id="SVE60053.1"/>
    </source>
</evidence>
<feature type="transmembrane region" description="Helical" evidence="4">
    <location>
        <begin position="23"/>
        <end position="41"/>
    </location>
</feature>
<reference evidence="5" key="1">
    <citation type="submission" date="2018-05" db="EMBL/GenBank/DDBJ databases">
        <authorList>
            <person name="Lanie J.A."/>
            <person name="Ng W.-L."/>
            <person name="Kazmierczak K.M."/>
            <person name="Andrzejewski T.M."/>
            <person name="Davidsen T.M."/>
            <person name="Wayne K.J."/>
            <person name="Tettelin H."/>
            <person name="Glass J.I."/>
            <person name="Rusch D."/>
            <person name="Podicherti R."/>
            <person name="Tsui H.-C.T."/>
            <person name="Winkler M.E."/>
        </authorList>
    </citation>
    <scope>NUCLEOTIDE SEQUENCE</scope>
</reference>
<sequence>MTNTHQRQQPFGEECTMISGMDFIIGLLAFTTGLSVGWLLAQRKSSATKEELIALKAQAVEREKATEGKDAFVQQSLEAMNDKFENLANAALRANNKQFLENTDLKLQPLNAAHKELLKEVRDLEKLRAEAYGRLDEQLAAMQTGSAKMLESSEEMKNLLTGSSQARGNWGELLLERVVEFAGMQKHVNFKVQKQVSDGSRPDMIILLPGEGAIPVDSKCPLTSFAKAK</sequence>
<dbReference type="InterPro" id="IPR003798">
    <property type="entry name" value="DNA_recombination_RmuC"/>
</dbReference>
<keyword evidence="1 3" id="KW-0175">Coiled coil</keyword>
<dbReference type="AlphaFoldDB" id="A0A383EUE8"/>
<evidence type="ECO:0008006" key="6">
    <source>
        <dbReference type="Google" id="ProtNLM"/>
    </source>
</evidence>
<dbReference type="PANTHER" id="PTHR30563:SF0">
    <property type="entry name" value="DNA RECOMBINATION PROTEIN RMUC"/>
    <property type="match status" value="1"/>
</dbReference>
<dbReference type="Pfam" id="PF02646">
    <property type="entry name" value="RmuC"/>
    <property type="match status" value="1"/>
</dbReference>
<gene>
    <name evidence="5" type="ORF">METZ01_LOCUS512907</name>
</gene>
<evidence type="ECO:0000256" key="4">
    <source>
        <dbReference type="SAM" id="Phobius"/>
    </source>
</evidence>
<evidence type="ECO:0000256" key="3">
    <source>
        <dbReference type="SAM" id="Coils"/>
    </source>
</evidence>
<keyword evidence="2" id="KW-0233">DNA recombination</keyword>
<keyword evidence="4" id="KW-1133">Transmembrane helix</keyword>